<evidence type="ECO:0000256" key="2">
    <source>
        <dbReference type="ARBA" id="ARBA00022574"/>
    </source>
</evidence>
<dbReference type="GO" id="GO:0006888">
    <property type="term" value="P:endoplasmic reticulum to Golgi vesicle-mediated transport"/>
    <property type="evidence" value="ECO:0007669"/>
    <property type="project" value="TreeGrafter"/>
</dbReference>
<feature type="compositionally biased region" description="Polar residues" evidence="5">
    <location>
        <begin position="1163"/>
        <end position="1173"/>
    </location>
</feature>
<dbReference type="STRING" id="4572.M7YS28"/>
<dbReference type="eggNOG" id="KOG0276">
    <property type="taxonomic scope" value="Eukaryota"/>
</dbReference>
<dbReference type="PROSITE" id="PS50294">
    <property type="entry name" value="WD_REPEATS_REGION"/>
    <property type="match status" value="2"/>
</dbReference>
<dbReference type="GO" id="GO:0030126">
    <property type="term" value="C:COPI vesicle coat"/>
    <property type="evidence" value="ECO:0007669"/>
    <property type="project" value="TreeGrafter"/>
</dbReference>
<dbReference type="InterPro" id="IPR001680">
    <property type="entry name" value="WD40_rpt"/>
</dbReference>
<dbReference type="InterPro" id="IPR000535">
    <property type="entry name" value="MSP_dom"/>
</dbReference>
<dbReference type="PROSITE" id="PS50011">
    <property type="entry name" value="PROTEIN_KINASE_DOM"/>
    <property type="match status" value="1"/>
</dbReference>
<dbReference type="InterPro" id="IPR050844">
    <property type="entry name" value="Coatomer_complex_subunit"/>
</dbReference>
<evidence type="ECO:0000256" key="5">
    <source>
        <dbReference type="SAM" id="MobiDB-lite"/>
    </source>
</evidence>
<dbReference type="PROSITE" id="PS50082">
    <property type="entry name" value="WD_REPEATS_2"/>
    <property type="match status" value="4"/>
</dbReference>
<dbReference type="PANTHER" id="PTHR19876:SF72">
    <property type="entry name" value="COATOMER WD ASSOCIATED REGION DOMAIN-CONTAINING PROTEIN"/>
    <property type="match status" value="1"/>
</dbReference>
<dbReference type="InterPro" id="IPR000719">
    <property type="entry name" value="Prot_kinase_dom"/>
</dbReference>
<accession>M7YS28</accession>
<dbReference type="GO" id="GO:0006891">
    <property type="term" value="P:intra-Golgi vesicle-mediated transport"/>
    <property type="evidence" value="ECO:0007669"/>
    <property type="project" value="TreeGrafter"/>
</dbReference>
<dbReference type="GO" id="GO:0006886">
    <property type="term" value="P:intracellular protein transport"/>
    <property type="evidence" value="ECO:0007669"/>
    <property type="project" value="TreeGrafter"/>
</dbReference>
<gene>
    <name evidence="6" type="ORF">TRIUR3_17575</name>
</gene>
<dbReference type="PROSITE" id="PS00678">
    <property type="entry name" value="WD_REPEATS_1"/>
    <property type="match status" value="1"/>
</dbReference>
<evidence type="ECO:0000256" key="3">
    <source>
        <dbReference type="ARBA" id="ARBA00022737"/>
    </source>
</evidence>
<dbReference type="OMA" id="PPFKHIS"/>
<dbReference type="Pfam" id="PF00400">
    <property type="entry name" value="WD40"/>
    <property type="match status" value="5"/>
</dbReference>
<evidence type="ECO:0000256" key="4">
    <source>
        <dbReference type="ARBA" id="ARBA00023329"/>
    </source>
</evidence>
<dbReference type="InterPro" id="IPR019775">
    <property type="entry name" value="WD40_repeat_CS"/>
</dbReference>
<dbReference type="InterPro" id="IPR011009">
    <property type="entry name" value="Kinase-like_dom_sf"/>
</dbReference>
<dbReference type="InterPro" id="IPR013783">
    <property type="entry name" value="Ig-like_fold"/>
</dbReference>
<dbReference type="GO" id="GO:0004672">
    <property type="term" value="F:protein kinase activity"/>
    <property type="evidence" value="ECO:0007669"/>
    <property type="project" value="InterPro"/>
</dbReference>
<dbReference type="Gene3D" id="3.30.200.20">
    <property type="entry name" value="Phosphorylase Kinase, domain 1"/>
    <property type="match status" value="1"/>
</dbReference>
<proteinExistence type="predicted"/>
<feature type="region of interest" description="Disordered" evidence="5">
    <location>
        <begin position="1141"/>
        <end position="1173"/>
    </location>
</feature>
<dbReference type="Gene3D" id="2.130.10.10">
    <property type="entry name" value="YVTN repeat-like/Quinoprotein amine dehydrogenase"/>
    <property type="match status" value="2"/>
</dbReference>
<dbReference type="InterPro" id="IPR008962">
    <property type="entry name" value="PapD-like_sf"/>
</dbReference>
<dbReference type="Gene3D" id="1.10.510.10">
    <property type="entry name" value="Transferase(Phosphotransferase) domain 1"/>
    <property type="match status" value="1"/>
</dbReference>
<dbReference type="InterPro" id="IPR017441">
    <property type="entry name" value="Protein_kinase_ATP_BS"/>
</dbReference>
<dbReference type="GO" id="GO:0006890">
    <property type="term" value="P:retrograde vesicle-mediated transport, Golgi to endoplasmic reticulum"/>
    <property type="evidence" value="ECO:0007669"/>
    <property type="project" value="TreeGrafter"/>
</dbReference>
<dbReference type="SUPFAM" id="SSF117289">
    <property type="entry name" value="Nucleoporin domain"/>
    <property type="match status" value="1"/>
</dbReference>
<dbReference type="PROSITE" id="PS00107">
    <property type="entry name" value="PROTEIN_KINASE_ATP"/>
    <property type="match status" value="1"/>
</dbReference>
<organism evidence="6">
    <name type="scientific">Triticum urartu</name>
    <name type="common">Red wild einkorn</name>
    <name type="synonym">Crithodium urartu</name>
    <dbReference type="NCBI Taxonomy" id="4572"/>
    <lineage>
        <taxon>Eukaryota</taxon>
        <taxon>Viridiplantae</taxon>
        <taxon>Streptophyta</taxon>
        <taxon>Embryophyta</taxon>
        <taxon>Tracheophyta</taxon>
        <taxon>Spermatophyta</taxon>
        <taxon>Magnoliopsida</taxon>
        <taxon>Liliopsida</taxon>
        <taxon>Poales</taxon>
        <taxon>Poaceae</taxon>
        <taxon>BOP clade</taxon>
        <taxon>Pooideae</taxon>
        <taxon>Triticodae</taxon>
        <taxon>Triticeae</taxon>
        <taxon>Triticinae</taxon>
        <taxon>Triticum</taxon>
    </lineage>
</organism>
<dbReference type="Pfam" id="PF00635">
    <property type="entry name" value="Motile_Sperm"/>
    <property type="match status" value="1"/>
</dbReference>
<reference evidence="6" key="1">
    <citation type="journal article" date="2013" name="Nature">
        <title>Draft genome of the wheat A-genome progenitor Triticum urartu.</title>
        <authorList>
            <person name="Ling H.Q."/>
            <person name="Zhao S."/>
            <person name="Liu D."/>
            <person name="Wang J."/>
            <person name="Sun H."/>
            <person name="Zhang C."/>
            <person name="Fan H."/>
            <person name="Li D."/>
            <person name="Dong L."/>
            <person name="Tao Y."/>
            <person name="Gao C."/>
            <person name="Wu H."/>
            <person name="Li Y."/>
            <person name="Cui Y."/>
            <person name="Guo X."/>
            <person name="Zheng S."/>
            <person name="Wang B."/>
            <person name="Yu K."/>
            <person name="Liang Q."/>
            <person name="Yang W."/>
            <person name="Lou X."/>
            <person name="Chen J."/>
            <person name="Feng M."/>
            <person name="Jian J."/>
            <person name="Zhang X."/>
            <person name="Luo G."/>
            <person name="Jiang Y."/>
            <person name="Liu J."/>
            <person name="Wang Z."/>
            <person name="Sha Y."/>
            <person name="Zhang B."/>
            <person name="Wu H."/>
            <person name="Tang D."/>
            <person name="Shen Q."/>
            <person name="Xue P."/>
            <person name="Zou S."/>
            <person name="Wang X."/>
            <person name="Liu X."/>
            <person name="Wang F."/>
            <person name="Yang Y."/>
            <person name="An X."/>
            <person name="Dong Z."/>
            <person name="Zhang K."/>
            <person name="Zhang X."/>
            <person name="Luo M.C."/>
            <person name="Dvorak J."/>
            <person name="Tong Y."/>
            <person name="Wang J."/>
            <person name="Yang H."/>
            <person name="Li Z."/>
            <person name="Wang D."/>
            <person name="Zhang A."/>
            <person name="Wang J."/>
        </authorList>
    </citation>
    <scope>NUCLEOTIDE SEQUENCE</scope>
</reference>
<sequence>MALPFSLLEKITHNFSDKLEIGRGGFAVVYKAMLENEVVAIKRLSNTYMYEREFQREVECLIKMYNKDCFALSIYLKGVLMHILQIHLENLNGESATKCFEENQTRAVTNNVCGTLGYLAPEFYRGEITHKFDLYSLGVIIIELLTGKKGYQTVENVLEIWSNEMLDTLQWEQIRVCAEIGIECTEADPAKRPASMKHIIIRLAELECSAHVIPAGGTNDLLLLHQFVLCFPFEPNKVITCPLELTNNTDNHVAFRLMDKSMGSSFLGLPLYGLVPPNTPYTLIMTTQEKEDQPRKYIMDVILHAATLILGDDEHINTFQSQPDKFFQDMGVAVQEVKLKALYSQPPHITTLSSKLNFEVIPGQTLTIALLNQIILCKKNPNDSHVCSLDTNQTKHWIIIGDNGGHVRIWDYQKQACSTPIFIKTLRMAIKCVKFIARKQWIVAGTNHGIIYVYDYDKMHKIASFKVGGRSAKLWSLAVHPTKPYLLSAGTQMKLWDWDKGWECVQTFEQSATEFPIAFNPNDTFATGSYHYHVKVWSLDSPRSNYDLFGHWGRVNCLVFFTCHDQEFLVTGSNDKTVKIWYLQNRICAYTLEVFVSPVTSVIYQPNLETLITGSKDGAVYLWTTVNCRIHSCPPMLKRIIKTGCVGAVYHLACVMGRIVIGKQNTVSIMDIDNMNYQERSTDYGEQQLSTDRRQQAGDTMSKDITGSISKLHILDVHPPELRFPYCPNEPIPCSLHLTNNTDENVGFRLVDKSGTSPWCFTKLPLYGIVSCRSTCTLIVTMKEEMKQKEATDFDLVIQSNILRDKHISLFKDQSESDQFFEEAKEFVNMMHEVALKAVYAKDVEVASEDILVKYNPDNYPMNSFKVSDYAVICVKFIARRKWIVAVTLLGDLHVYDCACVTKIEKIRSVEPGGIMITPILAVHPTLPYVLSLDTVLLDWDLSWKCTETFLDDLTMVKFNPREANSFASGSLDGDVKVWRLDSPVSEYSLLGHMDVVNCLDFITHGDEQSLITGSEDCTAKIWDLQKRECIHTLEATSPVLCVLVHPNLPVLITGTAHGIVQVWSSTNFRLKGTINLGGGGPVVGLTCLSGSPRIVIGQKNAIVTMEPCQSWGLTSDAEESIAFFGIEDAVIGRGVNVMTTTKHRSDKEGGVGPTQSKRKRVSTSASTYQEAT</sequence>
<keyword evidence="3" id="KW-0677">Repeat</keyword>
<dbReference type="AlphaFoldDB" id="M7YS28"/>
<dbReference type="SMART" id="SM00220">
    <property type="entry name" value="S_TKc"/>
    <property type="match status" value="1"/>
</dbReference>
<dbReference type="InterPro" id="IPR015943">
    <property type="entry name" value="WD40/YVTN_repeat-like_dom_sf"/>
</dbReference>
<dbReference type="Gene3D" id="2.60.40.10">
    <property type="entry name" value="Immunoglobulins"/>
    <property type="match status" value="2"/>
</dbReference>
<dbReference type="GO" id="GO:0005524">
    <property type="term" value="F:ATP binding"/>
    <property type="evidence" value="ECO:0007669"/>
    <property type="project" value="UniProtKB-UniRule"/>
</dbReference>
<dbReference type="InterPro" id="IPR036322">
    <property type="entry name" value="WD40_repeat_dom_sf"/>
</dbReference>
<protein>
    <submittedName>
        <fullName evidence="6">Coatomer subunit beta'-2</fullName>
    </submittedName>
</protein>
<dbReference type="PRINTS" id="PR00320">
    <property type="entry name" value="GPROTEINBRPT"/>
</dbReference>
<dbReference type="SMART" id="SM00320">
    <property type="entry name" value="WD40"/>
    <property type="match status" value="10"/>
</dbReference>
<dbReference type="InterPro" id="IPR020472">
    <property type="entry name" value="WD40_PAC1"/>
</dbReference>
<dbReference type="EMBL" id="KD238377">
    <property type="protein sequence ID" value="EMS49871.1"/>
    <property type="molecule type" value="Genomic_DNA"/>
</dbReference>
<keyword evidence="2" id="KW-0853">WD repeat</keyword>
<dbReference type="PANTHER" id="PTHR19876">
    <property type="entry name" value="COATOMER"/>
    <property type="match status" value="1"/>
</dbReference>
<comment type="subcellular location">
    <subcellularLocation>
        <location evidence="1">Cytoplasmic vesicle membrane</location>
    </subcellularLocation>
</comment>
<dbReference type="SUPFAM" id="SSF50978">
    <property type="entry name" value="WD40 repeat-like"/>
    <property type="match status" value="1"/>
</dbReference>
<keyword evidence="4" id="KW-0968">Cytoplasmic vesicle</keyword>
<dbReference type="Pfam" id="PF00069">
    <property type="entry name" value="Pkinase"/>
    <property type="match status" value="1"/>
</dbReference>
<name>M7YS28_TRIUA</name>
<dbReference type="eggNOG" id="KOG0439">
    <property type="taxonomic scope" value="Eukaryota"/>
</dbReference>
<dbReference type="SUPFAM" id="SSF56112">
    <property type="entry name" value="Protein kinase-like (PK-like)"/>
    <property type="match status" value="1"/>
</dbReference>
<evidence type="ECO:0000256" key="1">
    <source>
        <dbReference type="ARBA" id="ARBA00004156"/>
    </source>
</evidence>
<evidence type="ECO:0000313" key="6">
    <source>
        <dbReference type="EMBL" id="EMS49871.1"/>
    </source>
</evidence>
<dbReference type="SUPFAM" id="SSF49354">
    <property type="entry name" value="PapD-like"/>
    <property type="match status" value="2"/>
</dbReference>
<dbReference type="PROSITE" id="PS50202">
    <property type="entry name" value="MSP"/>
    <property type="match status" value="1"/>
</dbReference>